<evidence type="ECO:0000313" key="9">
    <source>
        <dbReference type="EMBL" id="MFC6355347.1"/>
    </source>
</evidence>
<proteinExistence type="inferred from homology"/>
<comment type="similarity">
    <text evidence="2">Belongs to the arsenical resistance-3 (ACR3) (TC 2.A.59) family.</text>
</comment>
<feature type="transmembrane region" description="Helical" evidence="8">
    <location>
        <begin position="144"/>
        <end position="168"/>
    </location>
</feature>
<dbReference type="Pfam" id="PF01758">
    <property type="entry name" value="SBF"/>
    <property type="match status" value="1"/>
</dbReference>
<dbReference type="InterPro" id="IPR002657">
    <property type="entry name" value="BilAc:Na_symport/Acr3"/>
</dbReference>
<feature type="transmembrane region" description="Helical" evidence="8">
    <location>
        <begin position="114"/>
        <end position="132"/>
    </location>
</feature>
<keyword evidence="4" id="KW-1003">Cell membrane</keyword>
<name>A0ABW1VD11_9MICO</name>
<dbReference type="InterPro" id="IPR004706">
    <property type="entry name" value="Arsenical-R_Acr3"/>
</dbReference>
<keyword evidence="7 8" id="KW-0472">Membrane</keyword>
<feature type="transmembrane region" description="Helical" evidence="8">
    <location>
        <begin position="244"/>
        <end position="265"/>
    </location>
</feature>
<feature type="transmembrane region" description="Helical" evidence="8">
    <location>
        <begin position="51"/>
        <end position="73"/>
    </location>
</feature>
<dbReference type="InterPro" id="IPR038770">
    <property type="entry name" value="Na+/solute_symporter_sf"/>
</dbReference>
<evidence type="ECO:0000256" key="6">
    <source>
        <dbReference type="ARBA" id="ARBA00022989"/>
    </source>
</evidence>
<sequence>MLRTPDQPAPARIRRVLSWQGGGPFATTALFLAAILLGSVVGAISPAIGGIASYGVDGTVLLLVTLLFFEVRFTTLPQILQAPRFLIVAWFANFVVIPLIGFGIASLFLSGMPLLFVGAMIYFVSPCTDWFLGFTRLANGNTTLGAVLLPINMLSQLLLFPVFLWLFARTRIEIDPVVIGQTLLQWFVVPLLIAVIGRAVLSRVLPAAVFDRLLLVVARLTPLVIAALIVLIFAVNVGTILNNAGAFAIILVAASAFFVLSYLLGEGTTRMFHFGYQEHALLTMTTAARNAPLMLAVTTVALPGQPLVSAAIVIGMLVEFPHLTVVTQLLLRRRERIRPASKLRQARRKRVASLAEPRP</sequence>
<evidence type="ECO:0000256" key="5">
    <source>
        <dbReference type="ARBA" id="ARBA00022692"/>
    </source>
</evidence>
<dbReference type="Proteomes" id="UP001596306">
    <property type="component" value="Unassembled WGS sequence"/>
</dbReference>
<feature type="transmembrane region" description="Helical" evidence="8">
    <location>
        <begin position="183"/>
        <end position="201"/>
    </location>
</feature>
<dbReference type="PANTHER" id="PTHR43057">
    <property type="entry name" value="ARSENITE EFFLUX TRANSPORTER"/>
    <property type="match status" value="1"/>
</dbReference>
<keyword evidence="6 8" id="KW-1133">Transmembrane helix</keyword>
<gene>
    <name evidence="9" type="ORF">ACFQB0_04390</name>
</gene>
<dbReference type="EMBL" id="JBHSTP010000001">
    <property type="protein sequence ID" value="MFC6355347.1"/>
    <property type="molecule type" value="Genomic_DNA"/>
</dbReference>
<evidence type="ECO:0000256" key="8">
    <source>
        <dbReference type="SAM" id="Phobius"/>
    </source>
</evidence>
<feature type="transmembrane region" description="Helical" evidence="8">
    <location>
        <begin position="21"/>
        <end position="45"/>
    </location>
</feature>
<evidence type="ECO:0000256" key="3">
    <source>
        <dbReference type="ARBA" id="ARBA00022448"/>
    </source>
</evidence>
<protein>
    <submittedName>
        <fullName evidence="9">Arsenic resistance protein</fullName>
    </submittedName>
</protein>
<evidence type="ECO:0000256" key="4">
    <source>
        <dbReference type="ARBA" id="ARBA00022475"/>
    </source>
</evidence>
<dbReference type="Gene3D" id="1.20.1530.20">
    <property type="match status" value="1"/>
</dbReference>
<keyword evidence="5 8" id="KW-0812">Transmembrane</keyword>
<dbReference type="PANTHER" id="PTHR43057:SF1">
    <property type="entry name" value="ARSENICAL-RESISTANCE PROTEIN 3"/>
    <property type="match status" value="1"/>
</dbReference>
<feature type="transmembrane region" description="Helical" evidence="8">
    <location>
        <begin position="286"/>
        <end position="304"/>
    </location>
</feature>
<keyword evidence="3" id="KW-0813">Transport</keyword>
<evidence type="ECO:0000256" key="7">
    <source>
        <dbReference type="ARBA" id="ARBA00023136"/>
    </source>
</evidence>
<evidence type="ECO:0000313" key="10">
    <source>
        <dbReference type="Proteomes" id="UP001596306"/>
    </source>
</evidence>
<comment type="subcellular location">
    <subcellularLocation>
        <location evidence="1">Cell membrane</location>
        <topology evidence="1">Multi-pass membrane protein</topology>
    </subcellularLocation>
</comment>
<feature type="transmembrane region" description="Helical" evidence="8">
    <location>
        <begin position="213"/>
        <end position="238"/>
    </location>
</feature>
<accession>A0ABW1VD11</accession>
<evidence type="ECO:0000256" key="2">
    <source>
        <dbReference type="ARBA" id="ARBA00010110"/>
    </source>
</evidence>
<keyword evidence="10" id="KW-1185">Reference proteome</keyword>
<feature type="transmembrane region" description="Helical" evidence="8">
    <location>
        <begin position="85"/>
        <end position="108"/>
    </location>
</feature>
<reference evidence="10" key="1">
    <citation type="journal article" date="2019" name="Int. J. Syst. Evol. Microbiol.">
        <title>The Global Catalogue of Microorganisms (GCM) 10K type strain sequencing project: providing services to taxonomists for standard genome sequencing and annotation.</title>
        <authorList>
            <consortium name="The Broad Institute Genomics Platform"/>
            <consortium name="The Broad Institute Genome Sequencing Center for Infectious Disease"/>
            <person name="Wu L."/>
            <person name="Ma J."/>
        </authorList>
    </citation>
    <scope>NUCLEOTIDE SEQUENCE [LARGE SCALE GENOMIC DNA]</scope>
    <source>
        <strain evidence="10">CCUG 43304</strain>
    </source>
</reference>
<evidence type="ECO:0000256" key="1">
    <source>
        <dbReference type="ARBA" id="ARBA00004651"/>
    </source>
</evidence>
<organism evidence="9 10">
    <name type="scientific">Luethyella okanaganae</name>
    <dbReference type="NCBI Taxonomy" id="69372"/>
    <lineage>
        <taxon>Bacteria</taxon>
        <taxon>Bacillati</taxon>
        <taxon>Actinomycetota</taxon>
        <taxon>Actinomycetes</taxon>
        <taxon>Micrococcales</taxon>
        <taxon>Microbacteriaceae</taxon>
        <taxon>Luethyella</taxon>
    </lineage>
</organism>
<comment type="caution">
    <text evidence="9">The sequence shown here is derived from an EMBL/GenBank/DDBJ whole genome shotgun (WGS) entry which is preliminary data.</text>
</comment>
<dbReference type="RefSeq" id="WP_386728047.1">
    <property type="nucleotide sequence ID" value="NZ_JBHSTP010000001.1"/>
</dbReference>